<proteinExistence type="predicted"/>
<reference evidence="2 3" key="1">
    <citation type="submission" date="2019-04" db="EMBL/GenBank/DDBJ databases">
        <title>Natronospirillum operosus gen. nov., sp. nov., a haloalkaliphilic satellite isolated from decaying biomass of laboratory culture of cyanobacterium Geitlerinema sp. and proposal of Natronospirillaceae fam. nov. and Saccharospirillaceae fam. nov.</title>
        <authorList>
            <person name="Kevbrin V."/>
            <person name="Boltyanskaya Y."/>
            <person name="Koziaeva V."/>
            <person name="Grouzdev D.S."/>
            <person name="Park M."/>
            <person name="Cho J."/>
        </authorList>
    </citation>
    <scope>NUCLEOTIDE SEQUENCE [LARGE SCALE GENOMIC DNA]</scope>
    <source>
        <strain evidence="2 3">G-116</strain>
    </source>
</reference>
<accession>A0A4Z0WKR7</accession>
<comment type="caution">
    <text evidence="2">The sequence shown here is derived from an EMBL/GenBank/DDBJ whole genome shotgun (WGS) entry which is preliminary data.</text>
</comment>
<evidence type="ECO:0008006" key="4">
    <source>
        <dbReference type="Google" id="ProtNLM"/>
    </source>
</evidence>
<organism evidence="2 3">
    <name type="scientific">Natronospirillum operosum</name>
    <dbReference type="NCBI Taxonomy" id="2759953"/>
    <lineage>
        <taxon>Bacteria</taxon>
        <taxon>Pseudomonadati</taxon>
        <taxon>Pseudomonadota</taxon>
        <taxon>Gammaproteobacteria</taxon>
        <taxon>Oceanospirillales</taxon>
        <taxon>Natronospirillaceae</taxon>
        <taxon>Natronospirillum</taxon>
    </lineage>
</organism>
<dbReference type="EMBL" id="SRMF01000001">
    <property type="protein sequence ID" value="TGG95981.1"/>
    <property type="molecule type" value="Genomic_DNA"/>
</dbReference>
<sequence>MLKTRHLFVLGRHRRPWPAVTFLTVLLASPVGANSLSTAFNEEGRWDPRLHLHGGVQVIDRPQRPEDLDAYYLELNSALSHRDLSAVSLLLDLRGESLTSVSGEDRSTGLFAHLRPGIGLTAPLTSNFHLYGEAKLNSTLEWYSLNGEQGEDYPAHYNTALYEVGFADNYRGAYWRLGMAWSGHAERADRQPWQLRGHVHVVDHWDESAWSWGVNGRLAPDYFSMGLSLSFF</sequence>
<evidence type="ECO:0000256" key="1">
    <source>
        <dbReference type="SAM" id="SignalP"/>
    </source>
</evidence>
<keyword evidence="3" id="KW-1185">Reference proteome</keyword>
<dbReference type="RefSeq" id="WP_135482083.1">
    <property type="nucleotide sequence ID" value="NZ_SRMF01000001.1"/>
</dbReference>
<gene>
    <name evidence="2" type="ORF">E4656_06175</name>
</gene>
<feature type="chain" id="PRO_5021293034" description="Cellulose biosynthesis protein BcsS" evidence="1">
    <location>
        <begin position="34"/>
        <end position="232"/>
    </location>
</feature>
<evidence type="ECO:0000313" key="3">
    <source>
        <dbReference type="Proteomes" id="UP000297475"/>
    </source>
</evidence>
<protein>
    <recommendedName>
        <fullName evidence="4">Cellulose biosynthesis protein BcsS</fullName>
    </recommendedName>
</protein>
<dbReference type="Proteomes" id="UP000297475">
    <property type="component" value="Unassembled WGS sequence"/>
</dbReference>
<feature type="signal peptide" evidence="1">
    <location>
        <begin position="1"/>
        <end position="33"/>
    </location>
</feature>
<keyword evidence="1" id="KW-0732">Signal</keyword>
<name>A0A4Z0WKR7_9GAMM</name>
<dbReference type="AlphaFoldDB" id="A0A4Z0WKR7"/>
<evidence type="ECO:0000313" key="2">
    <source>
        <dbReference type="EMBL" id="TGG95981.1"/>
    </source>
</evidence>